<reference evidence="2" key="2">
    <citation type="submission" date="2025-08" db="UniProtKB">
        <authorList>
            <consortium name="Ensembl"/>
        </authorList>
    </citation>
    <scope>IDENTIFICATION</scope>
</reference>
<feature type="transmembrane region" description="Helical" evidence="1">
    <location>
        <begin position="14"/>
        <end position="36"/>
    </location>
</feature>
<keyword evidence="1" id="KW-0472">Membrane</keyword>
<dbReference type="Proteomes" id="UP000694580">
    <property type="component" value="Chromosome 20"/>
</dbReference>
<sequence length="481" mass="54812">LKKHVEVSSLKKKVFLLLQLPCFIICFLFVCLLFFFQRMHPRVMHSLPKANTLDHGNEQSGKDTTPLPFKQAILSIPAITQMRVNSLVFDFIVNEVQHFSIVENTSFHKMVKGLSGARTPVCRKTLMKHIEKTFLNMKEAGTEILQHTQNVCTTADIWTAHHRSFNGITCHWMESDTLDRKSAALACERIRGHHTYDVIAAKIIQVHAEFQIQGKVSSTVTDNGKHEELNFFLPPHHQCAMHTLNLIARTDLDKAASQQGVSRKLYRSAMEKCAAIWNKAHRSSGASDIIEEIAQMRFVVPSVTRWRSEYHAIEKLMSLPESQLNEICDQLKVAKLHPQETVFLKEYTAMLKPLAYSVNLHQGEKNCYFGYVIPTLLSLKAKLLEKLTQVHFSTHIILEIIKAIDTRFAAVLASHEARMAHLLNTTGHASSPQVTCSTLDDEVQSSPCLFSHRGLVFTPHCNRMTDKHFEQVLLLRYNHLY</sequence>
<reference evidence="2" key="3">
    <citation type="submission" date="2025-09" db="UniProtKB">
        <authorList>
            <consortium name="Ensembl"/>
        </authorList>
    </citation>
    <scope>IDENTIFICATION</scope>
</reference>
<keyword evidence="1" id="KW-0812">Transmembrane</keyword>
<protein>
    <recommendedName>
        <fullName evidence="4">Transposase</fullName>
    </recommendedName>
</protein>
<dbReference type="SUPFAM" id="SSF53098">
    <property type="entry name" value="Ribonuclease H-like"/>
    <property type="match status" value="1"/>
</dbReference>
<dbReference type="PANTHER" id="PTHR47501:SF6">
    <property type="match status" value="1"/>
</dbReference>
<accession>A0AAY4DRN2</accession>
<proteinExistence type="predicted"/>
<evidence type="ECO:0000313" key="2">
    <source>
        <dbReference type="Ensembl" id="ENSDCDP00010047879.1"/>
    </source>
</evidence>
<keyword evidence="1" id="KW-1133">Transmembrane helix</keyword>
<dbReference type="Ensembl" id="ENSDCDT00010058129.1">
    <property type="protein sequence ID" value="ENSDCDP00010047879.1"/>
    <property type="gene ID" value="ENSDCDG00010028882.1"/>
</dbReference>
<organism evidence="2 3">
    <name type="scientific">Denticeps clupeoides</name>
    <name type="common">denticle herring</name>
    <dbReference type="NCBI Taxonomy" id="299321"/>
    <lineage>
        <taxon>Eukaryota</taxon>
        <taxon>Metazoa</taxon>
        <taxon>Chordata</taxon>
        <taxon>Craniata</taxon>
        <taxon>Vertebrata</taxon>
        <taxon>Euteleostomi</taxon>
        <taxon>Actinopterygii</taxon>
        <taxon>Neopterygii</taxon>
        <taxon>Teleostei</taxon>
        <taxon>Clupei</taxon>
        <taxon>Clupeiformes</taxon>
        <taxon>Denticipitoidei</taxon>
        <taxon>Denticipitidae</taxon>
        <taxon>Denticeps</taxon>
    </lineage>
</organism>
<dbReference type="InterPro" id="IPR012337">
    <property type="entry name" value="RNaseH-like_sf"/>
</dbReference>
<evidence type="ECO:0008006" key="4">
    <source>
        <dbReference type="Google" id="ProtNLM"/>
    </source>
</evidence>
<evidence type="ECO:0000256" key="1">
    <source>
        <dbReference type="SAM" id="Phobius"/>
    </source>
</evidence>
<keyword evidence="3" id="KW-1185">Reference proteome</keyword>
<dbReference type="PANTHER" id="PTHR47501">
    <property type="entry name" value="TRANSPOSASE-RELATED"/>
    <property type="match status" value="1"/>
</dbReference>
<name>A0AAY4DRN2_9TELE</name>
<dbReference type="GeneTree" id="ENSGT00530000064692"/>
<reference evidence="2 3" key="1">
    <citation type="submission" date="2020-06" db="EMBL/GenBank/DDBJ databases">
        <authorList>
            <consortium name="Wellcome Sanger Institute Data Sharing"/>
        </authorList>
    </citation>
    <scope>NUCLEOTIDE SEQUENCE [LARGE SCALE GENOMIC DNA]</scope>
</reference>
<dbReference type="AlphaFoldDB" id="A0AAY4DRN2"/>
<evidence type="ECO:0000313" key="3">
    <source>
        <dbReference type="Proteomes" id="UP000694580"/>
    </source>
</evidence>